<name>A0ABV5BUU9_9BACL</name>
<gene>
    <name evidence="1" type="ORF">ACE5LO_01535</name>
</gene>
<reference evidence="1 2" key="1">
    <citation type="submission" date="2024-09" db="EMBL/GenBank/DDBJ databases">
        <title>Paenibacillus zeirhizospherea sp. nov., isolated from surface of the maize (Zea mays) roots in a horticulture field, Hungary.</title>
        <authorList>
            <person name="Marton D."/>
            <person name="Farkas M."/>
            <person name="Bedics A."/>
            <person name="Toth E."/>
            <person name="Tancsics A."/>
            <person name="Boka K."/>
            <person name="Marati G."/>
            <person name="Kriszt B."/>
            <person name="Cserhati M."/>
        </authorList>
    </citation>
    <scope>NUCLEOTIDE SEQUENCE [LARGE SCALE GENOMIC DNA]</scope>
    <source>
        <strain evidence="1 2">JCM 18446</strain>
    </source>
</reference>
<dbReference type="Proteomes" id="UP001580430">
    <property type="component" value="Unassembled WGS sequence"/>
</dbReference>
<organism evidence="1 2">
    <name type="scientific">Paenibacillus medicaginis</name>
    <dbReference type="NCBI Taxonomy" id="1470560"/>
    <lineage>
        <taxon>Bacteria</taxon>
        <taxon>Bacillati</taxon>
        <taxon>Bacillota</taxon>
        <taxon>Bacilli</taxon>
        <taxon>Bacillales</taxon>
        <taxon>Paenibacillaceae</taxon>
        <taxon>Paenibacillus</taxon>
    </lineage>
</organism>
<dbReference type="RefSeq" id="WP_375518318.1">
    <property type="nucleotide sequence ID" value="NZ_JBHIRY010000001.1"/>
</dbReference>
<evidence type="ECO:0000313" key="1">
    <source>
        <dbReference type="EMBL" id="MFB5759066.1"/>
    </source>
</evidence>
<accession>A0ABV5BUU9</accession>
<sequence>MKKCPKCFGKGIIKNYIMIDGGKCYECNGKQWVDDNHVMSKPFREYKPPKWLVEKEERIMSDTARIRNTVAKRIKSTLQISAIECEDVRELIDDYHDRDLFNMSDQEFHNVTMNAYIDLKELMRA</sequence>
<evidence type="ECO:0000313" key="2">
    <source>
        <dbReference type="Proteomes" id="UP001580430"/>
    </source>
</evidence>
<proteinExistence type="predicted"/>
<keyword evidence="2" id="KW-1185">Reference proteome</keyword>
<comment type="caution">
    <text evidence="1">The sequence shown here is derived from an EMBL/GenBank/DDBJ whole genome shotgun (WGS) entry which is preliminary data.</text>
</comment>
<dbReference type="EMBL" id="JBHIRY010000001">
    <property type="protein sequence ID" value="MFB5759066.1"/>
    <property type="molecule type" value="Genomic_DNA"/>
</dbReference>
<protein>
    <submittedName>
        <fullName evidence="1">Uncharacterized protein</fullName>
    </submittedName>
</protein>